<gene>
    <name evidence="1" type="ORF">EHYA_00850</name>
</gene>
<reference evidence="1 2" key="1">
    <citation type="submission" date="2018-12" db="EMBL/GenBank/DDBJ databases">
        <title>Draft genome sequence of Embleya hyalina NBRC 13850T.</title>
        <authorList>
            <person name="Komaki H."/>
            <person name="Hosoyama A."/>
            <person name="Kimura A."/>
            <person name="Ichikawa N."/>
            <person name="Tamura T."/>
        </authorList>
    </citation>
    <scope>NUCLEOTIDE SEQUENCE [LARGE SCALE GENOMIC DNA]</scope>
    <source>
        <strain evidence="1 2">NBRC 13850</strain>
    </source>
</reference>
<keyword evidence="2" id="KW-1185">Reference proteome</keyword>
<accession>A0A401YF59</accession>
<evidence type="ECO:0000313" key="1">
    <source>
        <dbReference type="EMBL" id="GCD93207.1"/>
    </source>
</evidence>
<dbReference type="OrthoDB" id="3383530at2"/>
<sequence>MDPIVVAAGSAVVSAMATEAWGRARSAVTGAWRRVRPDQADAVGTDLARVRDQVLEARRGGDEDTEQALIGNWRLRLQELVRENPAFHDELRRLVQDELLPVLPAGERSRVGAIFMSAKAEGHGRVYQAGRDQHITES</sequence>
<dbReference type="Proteomes" id="UP000286931">
    <property type="component" value="Unassembled WGS sequence"/>
</dbReference>
<protein>
    <submittedName>
        <fullName evidence="1">Uncharacterized protein</fullName>
    </submittedName>
</protein>
<dbReference type="EMBL" id="BIFH01000013">
    <property type="protein sequence ID" value="GCD93207.1"/>
    <property type="molecule type" value="Genomic_DNA"/>
</dbReference>
<dbReference type="AlphaFoldDB" id="A0A401YF59"/>
<evidence type="ECO:0000313" key="2">
    <source>
        <dbReference type="Proteomes" id="UP000286931"/>
    </source>
</evidence>
<proteinExistence type="predicted"/>
<dbReference type="RefSeq" id="WP_126635462.1">
    <property type="nucleotide sequence ID" value="NZ_BIFH01000013.1"/>
</dbReference>
<organism evidence="1 2">
    <name type="scientific">Embleya hyalina</name>
    <dbReference type="NCBI Taxonomy" id="516124"/>
    <lineage>
        <taxon>Bacteria</taxon>
        <taxon>Bacillati</taxon>
        <taxon>Actinomycetota</taxon>
        <taxon>Actinomycetes</taxon>
        <taxon>Kitasatosporales</taxon>
        <taxon>Streptomycetaceae</taxon>
        <taxon>Embleya</taxon>
    </lineage>
</organism>
<comment type="caution">
    <text evidence="1">The sequence shown here is derived from an EMBL/GenBank/DDBJ whole genome shotgun (WGS) entry which is preliminary data.</text>
</comment>
<name>A0A401YF59_9ACTN</name>